<evidence type="ECO:0000313" key="4">
    <source>
        <dbReference type="Proteomes" id="UP001437256"/>
    </source>
</evidence>
<evidence type="ECO:0000313" key="3">
    <source>
        <dbReference type="EMBL" id="KAL0065423.1"/>
    </source>
</evidence>
<comment type="caution">
    <text evidence="3">The sequence shown here is derived from an EMBL/GenBank/DDBJ whole genome shotgun (WGS) entry which is preliminary data.</text>
</comment>
<keyword evidence="4" id="KW-1185">Reference proteome</keyword>
<accession>A0ABR2ZVI7</accession>
<proteinExistence type="predicted"/>
<feature type="domain" description="Nephrocystin 3-like N-terminal" evidence="2">
    <location>
        <begin position="90"/>
        <end position="140"/>
    </location>
</feature>
<evidence type="ECO:0000259" key="2">
    <source>
        <dbReference type="Pfam" id="PF24883"/>
    </source>
</evidence>
<name>A0ABR2ZVI7_9AGAR</name>
<sequence>MEFITRGFLKFVGSSYNNYNSGPGTQNNNNATNQYVNYGDHTGPGVVVNSPGHGPLWEAIADVGASHTAEQQYDRGSCLEGTRIELLGRIHRWRQAEGEPLCWLTGTAGVGKTAIAMTVAKACEEEGALVSSFFFFRLDNAIRGTAH</sequence>
<gene>
    <name evidence="3" type="ORF">AAF712_007632</name>
</gene>
<dbReference type="EMBL" id="JBBXMP010000048">
    <property type="protein sequence ID" value="KAL0065423.1"/>
    <property type="molecule type" value="Genomic_DNA"/>
</dbReference>
<dbReference type="Pfam" id="PF24883">
    <property type="entry name" value="NPHP3_N"/>
    <property type="match status" value="1"/>
</dbReference>
<protein>
    <recommendedName>
        <fullName evidence="2">Nephrocystin 3-like N-terminal domain-containing protein</fullName>
    </recommendedName>
</protein>
<dbReference type="Proteomes" id="UP001437256">
    <property type="component" value="Unassembled WGS sequence"/>
</dbReference>
<organism evidence="3 4">
    <name type="scientific">Marasmius tenuissimus</name>
    <dbReference type="NCBI Taxonomy" id="585030"/>
    <lineage>
        <taxon>Eukaryota</taxon>
        <taxon>Fungi</taxon>
        <taxon>Dikarya</taxon>
        <taxon>Basidiomycota</taxon>
        <taxon>Agaricomycotina</taxon>
        <taxon>Agaricomycetes</taxon>
        <taxon>Agaricomycetidae</taxon>
        <taxon>Agaricales</taxon>
        <taxon>Marasmiineae</taxon>
        <taxon>Marasmiaceae</taxon>
        <taxon>Marasmius</taxon>
    </lineage>
</organism>
<reference evidence="3 4" key="1">
    <citation type="submission" date="2024-05" db="EMBL/GenBank/DDBJ databases">
        <title>A draft genome resource for the thread blight pathogen Marasmius tenuissimus strain MS-2.</title>
        <authorList>
            <person name="Yulfo-Soto G.E."/>
            <person name="Baruah I.K."/>
            <person name="Amoako-Attah I."/>
            <person name="Bukari Y."/>
            <person name="Meinhardt L.W."/>
            <person name="Bailey B.A."/>
            <person name="Cohen S.P."/>
        </authorList>
    </citation>
    <scope>NUCLEOTIDE SEQUENCE [LARGE SCALE GENOMIC DNA]</scope>
    <source>
        <strain evidence="3 4">MS-2</strain>
    </source>
</reference>
<keyword evidence="1" id="KW-0677">Repeat</keyword>
<dbReference type="InterPro" id="IPR056884">
    <property type="entry name" value="NPHP3-like_N"/>
</dbReference>
<evidence type="ECO:0000256" key="1">
    <source>
        <dbReference type="ARBA" id="ARBA00022737"/>
    </source>
</evidence>